<evidence type="ECO:0000313" key="3">
    <source>
        <dbReference type="Proteomes" id="UP000251891"/>
    </source>
</evidence>
<dbReference type="EMBL" id="QLYX01000008">
    <property type="protein sequence ID" value="RAY13615.1"/>
    <property type="molecule type" value="Genomic_DNA"/>
</dbReference>
<gene>
    <name evidence="2" type="ORF">DPM19_18220</name>
</gene>
<comment type="caution">
    <text evidence="2">The sequence shown here is derived from an EMBL/GenBank/DDBJ whole genome shotgun (WGS) entry which is preliminary data.</text>
</comment>
<keyword evidence="3" id="KW-1185">Reference proteome</keyword>
<dbReference type="Proteomes" id="UP000251891">
    <property type="component" value="Unassembled WGS sequence"/>
</dbReference>
<name>A0A365H3D2_9ACTN</name>
<dbReference type="AlphaFoldDB" id="A0A365H3D2"/>
<sequence length="198" mass="20324">MALAVGAGYCLGRTRKLRWALALAGVGASSRKLPKGPAGELVAQGTQLLGSSPELKALAENVRGSLSEAGRAAAVAAVNNQMDALSTKLRERAEAMSRPAGPEKTAAGKETGDKPARTREERPKPRGRGNLHAAEEPAEEPRKVRKPAATGTKAAGRTKAADRTKTAAKSKAAGRTKAAAKTKAADSVKEASALGKRG</sequence>
<feature type="compositionally biased region" description="Basic and acidic residues" evidence="1">
    <location>
        <begin position="106"/>
        <end position="124"/>
    </location>
</feature>
<accession>A0A365H3D2</accession>
<evidence type="ECO:0000313" key="2">
    <source>
        <dbReference type="EMBL" id="RAY13615.1"/>
    </source>
</evidence>
<evidence type="ECO:0008006" key="4">
    <source>
        <dbReference type="Google" id="ProtNLM"/>
    </source>
</evidence>
<proteinExistence type="predicted"/>
<protein>
    <recommendedName>
        <fullName evidence="4">Histone protein</fullName>
    </recommendedName>
</protein>
<feature type="compositionally biased region" description="Basic residues" evidence="1">
    <location>
        <begin position="166"/>
        <end position="180"/>
    </location>
</feature>
<evidence type="ECO:0000256" key="1">
    <source>
        <dbReference type="SAM" id="MobiDB-lite"/>
    </source>
</evidence>
<feature type="compositionally biased region" description="Low complexity" evidence="1">
    <location>
        <begin position="148"/>
        <end position="158"/>
    </location>
</feature>
<feature type="region of interest" description="Disordered" evidence="1">
    <location>
        <begin position="86"/>
        <end position="198"/>
    </location>
</feature>
<reference evidence="2 3" key="1">
    <citation type="submission" date="2018-06" db="EMBL/GenBank/DDBJ databases">
        <title>Actinomadura craniellae sp. nov. isolated from marine sponge Craniella sp.</title>
        <authorList>
            <person name="Li L."/>
            <person name="Xu Q.H."/>
            <person name="Lin H.W."/>
            <person name="Lu Y.H."/>
        </authorList>
    </citation>
    <scope>NUCLEOTIDE SEQUENCE [LARGE SCALE GENOMIC DNA]</scope>
    <source>
        <strain evidence="2 3">LHW63021</strain>
    </source>
</reference>
<feature type="compositionally biased region" description="Basic and acidic residues" evidence="1">
    <location>
        <begin position="133"/>
        <end position="142"/>
    </location>
</feature>
<organism evidence="2 3">
    <name type="scientific">Actinomadura craniellae</name>
    <dbReference type="NCBI Taxonomy" id="2231787"/>
    <lineage>
        <taxon>Bacteria</taxon>
        <taxon>Bacillati</taxon>
        <taxon>Actinomycetota</taxon>
        <taxon>Actinomycetes</taxon>
        <taxon>Streptosporangiales</taxon>
        <taxon>Thermomonosporaceae</taxon>
        <taxon>Actinomadura</taxon>
    </lineage>
</organism>